<reference evidence="2" key="1">
    <citation type="submission" date="2025-08" db="UniProtKB">
        <authorList>
            <consortium name="Ensembl"/>
        </authorList>
    </citation>
    <scope>IDENTIFICATION</scope>
    <source>
        <strain evidence="2">Glennie</strain>
    </source>
</reference>
<organism evidence="2 3">
    <name type="scientific">Ornithorhynchus anatinus</name>
    <name type="common">Duckbill platypus</name>
    <dbReference type="NCBI Taxonomy" id="9258"/>
    <lineage>
        <taxon>Eukaryota</taxon>
        <taxon>Metazoa</taxon>
        <taxon>Chordata</taxon>
        <taxon>Craniata</taxon>
        <taxon>Vertebrata</taxon>
        <taxon>Euteleostomi</taxon>
        <taxon>Mammalia</taxon>
        <taxon>Monotremata</taxon>
        <taxon>Ornithorhynchidae</taxon>
        <taxon>Ornithorhynchus</taxon>
    </lineage>
</organism>
<dbReference type="Proteomes" id="UP000002279">
    <property type="component" value="Unplaced"/>
</dbReference>
<feature type="compositionally biased region" description="Basic residues" evidence="1">
    <location>
        <begin position="203"/>
        <end position="213"/>
    </location>
</feature>
<feature type="compositionally biased region" description="Low complexity" evidence="1">
    <location>
        <begin position="40"/>
        <end position="50"/>
    </location>
</feature>
<sequence length="299" mass="32136">LKTGKTRRREPMAERGGASVAAAAILCGAAGSAAASAALAGAVREGSAGRRPARRRRRRPMRCGMRRRRRRRAAAAAAAAGPGPGPSSRAAAPAAPAPAPAPAPAAPAAPFGGRSLEEIWRAATPSLTAFPTVRVGGDVWARRGLAAARRRARRVLGVDLDPVVRLRRFPVSTVYRPARPSALSRPATGAVRGRAPPPEEKKRQRRKRRRKGRPPPARTGAASPRPGPQGQTRPPSGLYLTGLHRRRSPLFLFFAPRPPSPRRNLVSRLYNKARVHSASFSHPQPPLWMEDTCIFVFLF</sequence>
<evidence type="ECO:0000313" key="2">
    <source>
        <dbReference type="Ensembl" id="ENSOANP00000049048.1"/>
    </source>
</evidence>
<dbReference type="OMA" id="MEDTCIF"/>
<keyword evidence="3" id="KW-1185">Reference proteome</keyword>
<reference evidence="2" key="2">
    <citation type="submission" date="2025-09" db="UniProtKB">
        <authorList>
            <consortium name="Ensembl"/>
        </authorList>
    </citation>
    <scope>IDENTIFICATION</scope>
    <source>
        <strain evidence="2">Glennie</strain>
    </source>
</reference>
<dbReference type="Ensembl" id="ENSOANT00000061156.1">
    <property type="protein sequence ID" value="ENSOANP00000049048.1"/>
    <property type="gene ID" value="ENSOANG00000044984.1"/>
</dbReference>
<dbReference type="AlphaFoldDB" id="A0A6I8P873"/>
<feature type="region of interest" description="Disordered" evidence="1">
    <location>
        <begin position="40"/>
        <end position="109"/>
    </location>
</feature>
<dbReference type="Bgee" id="ENSOANG00000044984">
    <property type="expression patterns" value="Expressed in liver and 7 other cell types or tissues"/>
</dbReference>
<feature type="compositionally biased region" description="Low complexity" evidence="1">
    <location>
        <begin position="74"/>
        <end position="94"/>
    </location>
</feature>
<feature type="compositionally biased region" description="Pro residues" evidence="1">
    <location>
        <begin position="95"/>
        <end position="107"/>
    </location>
</feature>
<feature type="compositionally biased region" description="Low complexity" evidence="1">
    <location>
        <begin position="218"/>
        <end position="236"/>
    </location>
</feature>
<feature type="region of interest" description="Disordered" evidence="1">
    <location>
        <begin position="180"/>
        <end position="240"/>
    </location>
</feature>
<feature type="compositionally biased region" description="Basic residues" evidence="1">
    <location>
        <begin position="51"/>
        <end position="73"/>
    </location>
</feature>
<dbReference type="InParanoid" id="A0A6I8P873"/>
<evidence type="ECO:0000256" key="1">
    <source>
        <dbReference type="SAM" id="MobiDB-lite"/>
    </source>
</evidence>
<accession>A0A6I8P873</accession>
<evidence type="ECO:0000313" key="3">
    <source>
        <dbReference type="Proteomes" id="UP000002279"/>
    </source>
</evidence>
<evidence type="ECO:0008006" key="4">
    <source>
        <dbReference type="Google" id="ProtNLM"/>
    </source>
</evidence>
<dbReference type="GeneTree" id="ENSGT00960000189625"/>
<protein>
    <recommendedName>
        <fullName evidence="4">Coiled-coil domain containing 71 like</fullName>
    </recommendedName>
</protein>
<name>A0A6I8P873_ORNAN</name>
<proteinExistence type="predicted"/>